<dbReference type="AlphaFoldDB" id="A0A7V7PLB8"/>
<proteinExistence type="predicted"/>
<name>A0A7V7PLB8_9HYPH</name>
<dbReference type="GO" id="GO:0032259">
    <property type="term" value="P:methylation"/>
    <property type="evidence" value="ECO:0007669"/>
    <property type="project" value="UniProtKB-KW"/>
</dbReference>
<dbReference type="PANTHER" id="PTHR13090">
    <property type="entry name" value="ARGININE-HYDROXYLASE NDUFAF5, MITOCHONDRIAL"/>
    <property type="match status" value="1"/>
</dbReference>
<dbReference type="RefSeq" id="WP_150972697.1">
    <property type="nucleotide sequence ID" value="NZ_VZDO01000019.1"/>
</dbReference>
<evidence type="ECO:0000256" key="3">
    <source>
        <dbReference type="SAM" id="MobiDB-lite"/>
    </source>
</evidence>
<evidence type="ECO:0000256" key="2">
    <source>
        <dbReference type="ARBA" id="ARBA00022679"/>
    </source>
</evidence>
<accession>A0A7V7PLB8</accession>
<dbReference type="Gene3D" id="3.40.50.150">
    <property type="entry name" value="Vaccinia Virus protein VP39"/>
    <property type="match status" value="1"/>
</dbReference>
<feature type="compositionally biased region" description="Basic and acidic residues" evidence="3">
    <location>
        <begin position="298"/>
        <end position="307"/>
    </location>
</feature>
<keyword evidence="6" id="KW-1185">Reference proteome</keyword>
<comment type="caution">
    <text evidence="5">The sequence shown here is derived from an EMBL/GenBank/DDBJ whole genome shotgun (WGS) entry which is preliminary data.</text>
</comment>
<keyword evidence="2 5" id="KW-0808">Transferase</keyword>
<feature type="region of interest" description="Disordered" evidence="3">
    <location>
        <begin position="278"/>
        <end position="307"/>
    </location>
</feature>
<organism evidence="5 6">
    <name type="scientific">Plantimonas leprariae</name>
    <dbReference type="NCBI Taxonomy" id="2615207"/>
    <lineage>
        <taxon>Bacteria</taxon>
        <taxon>Pseudomonadati</taxon>
        <taxon>Pseudomonadota</taxon>
        <taxon>Alphaproteobacteria</taxon>
        <taxon>Hyphomicrobiales</taxon>
        <taxon>Aurantimonadaceae</taxon>
        <taxon>Plantimonas</taxon>
    </lineage>
</organism>
<dbReference type="InterPro" id="IPR029063">
    <property type="entry name" value="SAM-dependent_MTases_sf"/>
</dbReference>
<dbReference type="Pfam" id="PF08241">
    <property type="entry name" value="Methyltransf_11"/>
    <property type="match status" value="1"/>
</dbReference>
<dbReference type="Proteomes" id="UP000432089">
    <property type="component" value="Unassembled WGS sequence"/>
</dbReference>
<keyword evidence="1 5" id="KW-0489">Methyltransferase</keyword>
<evidence type="ECO:0000256" key="1">
    <source>
        <dbReference type="ARBA" id="ARBA00022603"/>
    </source>
</evidence>
<protein>
    <submittedName>
        <fullName evidence="5">Methyltransferase domain-containing protein</fullName>
    </submittedName>
</protein>
<evidence type="ECO:0000313" key="5">
    <source>
        <dbReference type="EMBL" id="KAB0677063.1"/>
    </source>
</evidence>
<feature type="domain" description="Methyltransferase type 11" evidence="4">
    <location>
        <begin position="85"/>
        <end position="151"/>
    </location>
</feature>
<dbReference type="PANTHER" id="PTHR13090:SF1">
    <property type="entry name" value="ARGININE-HYDROXYLASE NDUFAF5, MITOCHONDRIAL"/>
    <property type="match status" value="1"/>
</dbReference>
<evidence type="ECO:0000259" key="4">
    <source>
        <dbReference type="Pfam" id="PF08241"/>
    </source>
</evidence>
<dbReference type="InterPro" id="IPR050602">
    <property type="entry name" value="Malonyl-ACP_OMT"/>
</dbReference>
<sequence length="307" mass="33139">MPRPPQPSGASHPAALFDRALLDRRRLRALGRAGGDDAPLFLLQAVARELAERLSLVERRFERAAEIGGHTGEAARLVMAGGQVGTMLRVERDAAFLGDAPDGIVGDEEALPLPEDSVDLVLSPLSLHLTNDTPGTVIQARRALKPDGLFLAAALGGETLHELRTSLLEAEAELLGGASPRVAPFIDVRDAGALLQRAGLALPVADQDRITVRYASMFDLCLDLRRMGMANMLAERRRSFTPRGLFLRAAEIYAERFAGADGRVRATFDVVYMSGWKPHPSQQQPLRPGSAKASLAEALRDRSGKDD</sequence>
<dbReference type="InterPro" id="IPR013216">
    <property type="entry name" value="Methyltransf_11"/>
</dbReference>
<dbReference type="GO" id="GO:0008757">
    <property type="term" value="F:S-adenosylmethionine-dependent methyltransferase activity"/>
    <property type="evidence" value="ECO:0007669"/>
    <property type="project" value="InterPro"/>
</dbReference>
<dbReference type="EMBL" id="VZDO01000019">
    <property type="protein sequence ID" value="KAB0677063.1"/>
    <property type="molecule type" value="Genomic_DNA"/>
</dbReference>
<gene>
    <name evidence="5" type="ORF">F6X38_19575</name>
</gene>
<reference evidence="5 6" key="1">
    <citation type="submission" date="2019-09" db="EMBL/GenBank/DDBJ databases">
        <title>YIM 132180 draft genome.</title>
        <authorList>
            <person name="Zhang K."/>
        </authorList>
    </citation>
    <scope>NUCLEOTIDE SEQUENCE [LARGE SCALE GENOMIC DNA]</scope>
    <source>
        <strain evidence="5 6">YIM 132180</strain>
    </source>
</reference>
<evidence type="ECO:0000313" key="6">
    <source>
        <dbReference type="Proteomes" id="UP000432089"/>
    </source>
</evidence>
<dbReference type="SUPFAM" id="SSF53335">
    <property type="entry name" value="S-adenosyl-L-methionine-dependent methyltransferases"/>
    <property type="match status" value="1"/>
</dbReference>